<comment type="caution">
    <text evidence="1">The sequence shown here is derived from an EMBL/GenBank/DDBJ whole genome shotgun (WGS) entry which is preliminary data.</text>
</comment>
<keyword evidence="2" id="KW-1185">Reference proteome</keyword>
<dbReference type="EMBL" id="JAAMPC010000002">
    <property type="protein sequence ID" value="KAG2328119.1"/>
    <property type="molecule type" value="Genomic_DNA"/>
</dbReference>
<reference evidence="1 2" key="1">
    <citation type="submission" date="2020-02" db="EMBL/GenBank/DDBJ databases">
        <authorList>
            <person name="Ma Q."/>
            <person name="Huang Y."/>
            <person name="Song X."/>
            <person name="Pei D."/>
        </authorList>
    </citation>
    <scope>NUCLEOTIDE SEQUENCE [LARGE SCALE GENOMIC DNA]</scope>
    <source>
        <strain evidence="1">Sxm20200214</strain>
        <tissue evidence="1">Leaf</tissue>
    </source>
</reference>
<sequence>MQGVFKILEWAGTINALNISGPSGMNHGWPQLEGFISVNPTSWRCGNVLIAPIKDGTIREIGKQIIDPVETEKLVMEVVSKPV</sequence>
<accession>A0A8X8B803</accession>
<evidence type="ECO:0000313" key="2">
    <source>
        <dbReference type="Proteomes" id="UP000886595"/>
    </source>
</evidence>
<protein>
    <submittedName>
        <fullName evidence="1">Uncharacterized protein</fullName>
    </submittedName>
</protein>
<dbReference type="AlphaFoldDB" id="A0A8X8B803"/>
<gene>
    <name evidence="1" type="ORF">Bca52824_010847</name>
</gene>
<evidence type="ECO:0000313" key="1">
    <source>
        <dbReference type="EMBL" id="KAG2328119.1"/>
    </source>
</evidence>
<organism evidence="1 2">
    <name type="scientific">Brassica carinata</name>
    <name type="common">Ethiopian mustard</name>
    <name type="synonym">Abyssinian cabbage</name>
    <dbReference type="NCBI Taxonomy" id="52824"/>
    <lineage>
        <taxon>Eukaryota</taxon>
        <taxon>Viridiplantae</taxon>
        <taxon>Streptophyta</taxon>
        <taxon>Embryophyta</taxon>
        <taxon>Tracheophyta</taxon>
        <taxon>Spermatophyta</taxon>
        <taxon>Magnoliopsida</taxon>
        <taxon>eudicotyledons</taxon>
        <taxon>Gunneridae</taxon>
        <taxon>Pentapetalae</taxon>
        <taxon>rosids</taxon>
        <taxon>malvids</taxon>
        <taxon>Brassicales</taxon>
        <taxon>Brassicaceae</taxon>
        <taxon>Brassiceae</taxon>
        <taxon>Brassica</taxon>
    </lineage>
</organism>
<name>A0A8X8B803_BRACI</name>
<proteinExistence type="predicted"/>
<dbReference type="Proteomes" id="UP000886595">
    <property type="component" value="Unassembled WGS sequence"/>
</dbReference>